<gene>
    <name evidence="1" type="ORF">CYFUS_002397</name>
</gene>
<organism evidence="1 2">
    <name type="scientific">Cystobacter fuscus</name>
    <dbReference type="NCBI Taxonomy" id="43"/>
    <lineage>
        <taxon>Bacteria</taxon>
        <taxon>Pseudomonadati</taxon>
        <taxon>Myxococcota</taxon>
        <taxon>Myxococcia</taxon>
        <taxon>Myxococcales</taxon>
        <taxon>Cystobacterineae</taxon>
        <taxon>Archangiaceae</taxon>
        <taxon>Cystobacter</taxon>
    </lineage>
</organism>
<proteinExistence type="predicted"/>
<evidence type="ECO:0000313" key="2">
    <source>
        <dbReference type="Proteomes" id="UP000217257"/>
    </source>
</evidence>
<name>A0A250J0H0_9BACT</name>
<protein>
    <submittedName>
        <fullName evidence="1">Uncharacterized protein</fullName>
    </submittedName>
</protein>
<dbReference type="Proteomes" id="UP000217257">
    <property type="component" value="Chromosome"/>
</dbReference>
<reference evidence="1 2" key="1">
    <citation type="submission" date="2017-06" db="EMBL/GenBank/DDBJ databases">
        <title>Sequencing and comparative analysis of myxobacterial genomes.</title>
        <authorList>
            <person name="Rupp O."/>
            <person name="Goesmann A."/>
            <person name="Sogaard-Andersen L."/>
        </authorList>
    </citation>
    <scope>NUCLEOTIDE SEQUENCE [LARGE SCALE GENOMIC DNA]</scope>
    <source>
        <strain evidence="1 2">DSM 52655</strain>
    </source>
</reference>
<sequence>MSRQVVWTEDFERLLTALGFSRAHSVLGAAP</sequence>
<accession>A0A250J0H0</accession>
<dbReference type="AlphaFoldDB" id="A0A250J0H0"/>
<dbReference type="KEGG" id="cfus:CYFUS_002397"/>
<dbReference type="EMBL" id="CP022098">
    <property type="protein sequence ID" value="ATB36982.1"/>
    <property type="molecule type" value="Genomic_DNA"/>
</dbReference>
<evidence type="ECO:0000313" key="1">
    <source>
        <dbReference type="EMBL" id="ATB36982.1"/>
    </source>
</evidence>